<dbReference type="AlphaFoldDB" id="A0AAV2DA57"/>
<evidence type="ECO:0008006" key="6">
    <source>
        <dbReference type="Google" id="ProtNLM"/>
    </source>
</evidence>
<feature type="region of interest" description="Disordered" evidence="1">
    <location>
        <begin position="462"/>
        <end position="516"/>
    </location>
</feature>
<dbReference type="PANTHER" id="PTHR31286:SF180">
    <property type="entry name" value="OS10G0362600 PROTEIN"/>
    <property type="match status" value="1"/>
</dbReference>
<reference evidence="4 5" key="1">
    <citation type="submission" date="2024-04" db="EMBL/GenBank/DDBJ databases">
        <authorList>
            <person name="Fracassetti M."/>
        </authorList>
    </citation>
    <scope>NUCLEOTIDE SEQUENCE [LARGE SCALE GENOMIC DNA]</scope>
</reference>
<sequence>MENQGITDLLQKTESLGISDSILRFKPKKSEKENNHCEILVGKLLTEKKFNEGTMELTLSRNWRAIRQPAVTEIAQNTFVISFKTREDKLKIWESRPWKIADALLILLDRRDKGKIKLEELNFNRTLIWVQIHNFPGELRSEENIATPLNEIFKEIVRGDEMGVAEGRYVSFIRVLVEIDLSDPVSPGFYLQDDSPPDIWVEFKYERLPANFCYCCGRIGHSQLLCRYPEDKVEGRYGDWTRAGHHSPPSPLSISNKSTPGTGESKTGDNFTMEGDRSVGRLLDGRLAGGRGTQGRERKAVGCVKSKTPSHVGTTDTSAESPNESGGVPPGFGHPSPPNLVGQLYNMKKAMDCSPYIPRKLFPDSSDSDKGLGGNLHWLEQGQGSGARCGEANFVGPETESPLPAHFNPLMGHQGFYPSPNYLNMLQENMVSFQAHHPYMMWDKSQIEAQYLSPWGLRNEQPRKKIKASRKRKTRVSIQEQQEHNPLQNEGNGEGTDPRMDSAEVLVANQKPPGGP</sequence>
<feature type="region of interest" description="Disordered" evidence="1">
    <location>
        <begin position="239"/>
        <end position="335"/>
    </location>
</feature>
<dbReference type="InterPro" id="IPR040256">
    <property type="entry name" value="At4g02000-like"/>
</dbReference>
<gene>
    <name evidence="4" type="ORF">LTRI10_LOCUS12888</name>
</gene>
<dbReference type="EMBL" id="OZ034815">
    <property type="protein sequence ID" value="CAL1370788.1"/>
    <property type="molecule type" value="Genomic_DNA"/>
</dbReference>
<dbReference type="PANTHER" id="PTHR31286">
    <property type="entry name" value="GLYCINE-RICH CELL WALL STRUCTURAL PROTEIN 1.8-LIKE"/>
    <property type="match status" value="1"/>
</dbReference>
<dbReference type="InterPro" id="IPR025558">
    <property type="entry name" value="DUF4283"/>
</dbReference>
<evidence type="ECO:0000313" key="5">
    <source>
        <dbReference type="Proteomes" id="UP001497516"/>
    </source>
</evidence>
<organism evidence="4 5">
    <name type="scientific">Linum trigynum</name>
    <dbReference type="NCBI Taxonomy" id="586398"/>
    <lineage>
        <taxon>Eukaryota</taxon>
        <taxon>Viridiplantae</taxon>
        <taxon>Streptophyta</taxon>
        <taxon>Embryophyta</taxon>
        <taxon>Tracheophyta</taxon>
        <taxon>Spermatophyta</taxon>
        <taxon>Magnoliopsida</taxon>
        <taxon>eudicotyledons</taxon>
        <taxon>Gunneridae</taxon>
        <taxon>Pentapetalae</taxon>
        <taxon>rosids</taxon>
        <taxon>fabids</taxon>
        <taxon>Malpighiales</taxon>
        <taxon>Linaceae</taxon>
        <taxon>Linum</taxon>
    </lineage>
</organism>
<dbReference type="InterPro" id="IPR025836">
    <property type="entry name" value="Zn_knuckle_CX2CX4HX4C"/>
</dbReference>
<evidence type="ECO:0000256" key="1">
    <source>
        <dbReference type="SAM" id="MobiDB-lite"/>
    </source>
</evidence>
<feature type="domain" description="DUF4283" evidence="2">
    <location>
        <begin position="34"/>
        <end position="107"/>
    </location>
</feature>
<evidence type="ECO:0000259" key="2">
    <source>
        <dbReference type="Pfam" id="PF14111"/>
    </source>
</evidence>
<feature type="compositionally biased region" description="Basic residues" evidence="1">
    <location>
        <begin position="464"/>
        <end position="475"/>
    </location>
</feature>
<feature type="domain" description="Zinc knuckle CX2CX4HX4C" evidence="3">
    <location>
        <begin position="194"/>
        <end position="228"/>
    </location>
</feature>
<feature type="compositionally biased region" description="Polar residues" evidence="1">
    <location>
        <begin position="252"/>
        <end position="270"/>
    </location>
</feature>
<name>A0AAV2DA57_9ROSI</name>
<dbReference type="Pfam" id="PF14111">
    <property type="entry name" value="DUF4283"/>
    <property type="match status" value="1"/>
</dbReference>
<accession>A0AAV2DA57</accession>
<evidence type="ECO:0000259" key="3">
    <source>
        <dbReference type="Pfam" id="PF14392"/>
    </source>
</evidence>
<dbReference type="Proteomes" id="UP001497516">
    <property type="component" value="Chromosome 2"/>
</dbReference>
<feature type="compositionally biased region" description="Polar residues" evidence="1">
    <location>
        <begin position="476"/>
        <end position="491"/>
    </location>
</feature>
<protein>
    <recommendedName>
        <fullName evidence="6">CCHC-type domain-containing protein</fullName>
    </recommendedName>
</protein>
<dbReference type="Pfam" id="PF14392">
    <property type="entry name" value="zf-CCHC_4"/>
    <property type="match status" value="1"/>
</dbReference>
<proteinExistence type="predicted"/>
<feature type="compositionally biased region" description="Polar residues" evidence="1">
    <location>
        <begin position="307"/>
        <end position="324"/>
    </location>
</feature>
<evidence type="ECO:0000313" key="4">
    <source>
        <dbReference type="EMBL" id="CAL1370788.1"/>
    </source>
</evidence>
<keyword evidence="5" id="KW-1185">Reference proteome</keyword>